<comment type="caution">
    <text evidence="1">The sequence shown here is derived from an EMBL/GenBank/DDBJ whole genome shotgun (WGS) entry which is preliminary data.</text>
</comment>
<dbReference type="EMBL" id="CABFNQ020000743">
    <property type="protein sequence ID" value="CAH0031734.1"/>
    <property type="molecule type" value="Genomic_DNA"/>
</dbReference>
<evidence type="ECO:0000313" key="1">
    <source>
        <dbReference type="EMBL" id="CAH0031734.1"/>
    </source>
</evidence>
<organism evidence="1 2">
    <name type="scientific">Clonostachys rhizophaga</name>
    <dbReference type="NCBI Taxonomy" id="160324"/>
    <lineage>
        <taxon>Eukaryota</taxon>
        <taxon>Fungi</taxon>
        <taxon>Dikarya</taxon>
        <taxon>Ascomycota</taxon>
        <taxon>Pezizomycotina</taxon>
        <taxon>Sordariomycetes</taxon>
        <taxon>Hypocreomycetidae</taxon>
        <taxon>Hypocreales</taxon>
        <taxon>Bionectriaceae</taxon>
        <taxon>Clonostachys</taxon>
    </lineage>
</organism>
<sequence length="98" mass="10906">MVGIHYISMTERFREDTKAVNAVPRIGYGDASNRSAYMWDSGLWATCRESRKEKARKEEANNIIAERRAARAAAAGGSPSLLEVVSHFNSFEILASEQ</sequence>
<evidence type="ECO:0000313" key="2">
    <source>
        <dbReference type="Proteomes" id="UP000696573"/>
    </source>
</evidence>
<name>A0A9N9VP01_9HYPO</name>
<protein>
    <submittedName>
        <fullName evidence="1">Uncharacterized protein</fullName>
    </submittedName>
</protein>
<keyword evidence="2" id="KW-1185">Reference proteome</keyword>
<reference evidence="1" key="1">
    <citation type="submission" date="2021-10" db="EMBL/GenBank/DDBJ databases">
        <authorList>
            <person name="Piombo E."/>
        </authorList>
    </citation>
    <scope>NUCLEOTIDE SEQUENCE</scope>
</reference>
<dbReference type="Proteomes" id="UP000696573">
    <property type="component" value="Unassembled WGS sequence"/>
</dbReference>
<gene>
    <name evidence="1" type="ORF">CRHIZ90672A_00014455</name>
</gene>
<accession>A0A9N9VP01</accession>
<dbReference type="AlphaFoldDB" id="A0A9N9VP01"/>
<proteinExistence type="predicted"/>